<evidence type="ECO:0000313" key="1">
    <source>
        <dbReference type="EMBL" id="CUS38408.1"/>
    </source>
</evidence>
<dbReference type="OrthoDB" id="9802434at2"/>
<organism evidence="1 2">
    <name type="scientific">Candidatus Nitrospira nitrosa</name>
    <dbReference type="NCBI Taxonomy" id="1742972"/>
    <lineage>
        <taxon>Bacteria</taxon>
        <taxon>Pseudomonadati</taxon>
        <taxon>Nitrospirota</taxon>
        <taxon>Nitrospiria</taxon>
        <taxon>Nitrospirales</taxon>
        <taxon>Nitrospiraceae</taxon>
        <taxon>Nitrospira</taxon>
    </lineage>
</organism>
<proteinExistence type="predicted"/>
<keyword evidence="2" id="KW-1185">Reference proteome</keyword>
<name>A0A0S4LPE6_9BACT</name>
<dbReference type="EMBL" id="CZQA01000011">
    <property type="protein sequence ID" value="CUS38408.1"/>
    <property type="molecule type" value="Genomic_DNA"/>
</dbReference>
<dbReference type="Proteomes" id="UP000199032">
    <property type="component" value="Unassembled WGS sequence"/>
</dbReference>
<evidence type="ECO:0000313" key="2">
    <source>
        <dbReference type="Proteomes" id="UP000199032"/>
    </source>
</evidence>
<gene>
    <name evidence="1" type="ORF">COMA1_50086</name>
</gene>
<accession>A0A0S4LPE6</accession>
<dbReference type="RefSeq" id="WP_090750774.1">
    <property type="nucleotide sequence ID" value="NZ_CZQA01000011.1"/>
</dbReference>
<protein>
    <submittedName>
        <fullName evidence="1">Uncharacterized protein</fullName>
    </submittedName>
</protein>
<sequence>MSDRPTQPPTPTLKLLPAYLGTTSIQEATQTARGRRVLWLEILLNDQLDLIPWQSDPVVQDAHRTACRWYTHYRRLLSYLFDRAPLPIDPGPIDFREYRTFAEAVYFAYAHR</sequence>
<dbReference type="AlphaFoldDB" id="A0A0S4LPE6"/>
<reference evidence="1 2" key="1">
    <citation type="submission" date="2015-10" db="EMBL/GenBank/DDBJ databases">
        <authorList>
            <person name="Gilbert D.G."/>
        </authorList>
    </citation>
    <scope>NUCLEOTIDE SEQUENCE [LARGE SCALE GENOMIC DNA]</scope>
    <source>
        <strain evidence="1">COMA1</strain>
    </source>
</reference>